<evidence type="ECO:0000313" key="2">
    <source>
        <dbReference type="EMBL" id="MBY6278096.1"/>
    </source>
</evidence>
<feature type="domain" description="DUF2344" evidence="1">
    <location>
        <begin position="8"/>
        <end position="189"/>
    </location>
</feature>
<dbReference type="Proteomes" id="UP000732377">
    <property type="component" value="Unassembled WGS sequence"/>
</dbReference>
<organism evidence="2 3">
    <name type="scientific">Symbiobacterium thermophilum</name>
    <dbReference type="NCBI Taxonomy" id="2734"/>
    <lineage>
        <taxon>Bacteria</taxon>
        <taxon>Bacillati</taxon>
        <taxon>Bacillota</taxon>
        <taxon>Clostridia</taxon>
        <taxon>Eubacteriales</taxon>
        <taxon>Symbiobacteriaceae</taxon>
        <taxon>Symbiobacterium</taxon>
    </lineage>
</organism>
<proteinExistence type="predicted"/>
<sequence length="232" mass="25313">MWERTTLRLRIRLAKLGLARFLSHLDFQRVVERGLRRAELPLAFTQGFNPHPRISYASALATGTSSEGEFIDVDLTEPVEPEAFVSRANAALPADVRLLEARPAPEGGESLMALVNAAEYRLTLQGADEEALRQAVARFLEAEQVVVTREGPAGSRSVDIRPHVYSLAVEGPGELRALVQTGSAGNVRPDEVVAGLIRCAPDLAGVELALAHRLMLYRRDPETGICAEPWSL</sequence>
<accession>A0A953ID96</accession>
<comment type="caution">
    <text evidence="2">The sequence shown here is derived from an EMBL/GenBank/DDBJ whole genome shotgun (WGS) entry which is preliminary data.</text>
</comment>
<gene>
    <name evidence="2" type="ORF">CWE10_18325</name>
</gene>
<evidence type="ECO:0000313" key="3">
    <source>
        <dbReference type="Proteomes" id="UP000732377"/>
    </source>
</evidence>
<evidence type="ECO:0000259" key="1">
    <source>
        <dbReference type="Pfam" id="PF10105"/>
    </source>
</evidence>
<protein>
    <submittedName>
        <fullName evidence="2">Radical SAM protein</fullName>
    </submittedName>
</protein>
<dbReference type="InterPro" id="IPR018768">
    <property type="entry name" value="DUF2344"/>
</dbReference>
<dbReference type="NCBIfam" id="TIGR03936">
    <property type="entry name" value="sam_1_link_chp"/>
    <property type="match status" value="1"/>
</dbReference>
<name>A0A953ID96_SYMTR</name>
<dbReference type="EMBL" id="PIUK01000338">
    <property type="protein sequence ID" value="MBY6278096.1"/>
    <property type="molecule type" value="Genomic_DNA"/>
</dbReference>
<dbReference type="Pfam" id="PF10105">
    <property type="entry name" value="DUF2344"/>
    <property type="match status" value="1"/>
</dbReference>
<dbReference type="AlphaFoldDB" id="A0A953ID96"/>
<reference evidence="2" key="1">
    <citation type="submission" date="2017-11" db="EMBL/GenBank/DDBJ databases">
        <title>Three new genomes from thermophilic consortium.</title>
        <authorList>
            <person name="Quaggio R."/>
            <person name="Amgarten D."/>
            <person name="Setubal J.C."/>
        </authorList>
    </citation>
    <scope>NUCLEOTIDE SEQUENCE</scope>
    <source>
        <strain evidence="2">ZCTH01-B2</strain>
    </source>
</reference>